<dbReference type="GO" id="GO:0006284">
    <property type="term" value="P:base-excision repair"/>
    <property type="evidence" value="ECO:0007669"/>
    <property type="project" value="UniProtKB-UniRule"/>
</dbReference>
<dbReference type="GO" id="GO:0035485">
    <property type="term" value="F:adenine/guanine mispair binding"/>
    <property type="evidence" value="ECO:0007669"/>
    <property type="project" value="TreeGrafter"/>
</dbReference>
<keyword evidence="6" id="KW-0004">4Fe-4S</keyword>
<keyword evidence="9" id="KW-0378">Hydrolase</keyword>
<dbReference type="CDD" id="cd00056">
    <property type="entry name" value="ENDO3c"/>
    <property type="match status" value="1"/>
</dbReference>
<feature type="domain" description="HhH-GPD" evidence="15">
    <location>
        <begin position="46"/>
        <end position="201"/>
    </location>
</feature>
<dbReference type="Pfam" id="PF00633">
    <property type="entry name" value="HHH"/>
    <property type="match status" value="1"/>
</dbReference>
<comment type="similarity">
    <text evidence="3 14">Belongs to the Nth/MutY family.</text>
</comment>
<evidence type="ECO:0000256" key="7">
    <source>
        <dbReference type="ARBA" id="ARBA00022723"/>
    </source>
</evidence>
<dbReference type="PATRIC" id="fig|1610491.3.peg.1919"/>
<evidence type="ECO:0000256" key="5">
    <source>
        <dbReference type="ARBA" id="ARBA00022023"/>
    </source>
</evidence>
<dbReference type="InterPro" id="IPR015797">
    <property type="entry name" value="NUDIX_hydrolase-like_dom_sf"/>
</dbReference>
<dbReference type="EMBL" id="LBNQ01000025">
    <property type="protein sequence ID" value="KKW67758.1"/>
    <property type="molecule type" value="Genomic_DNA"/>
</dbReference>
<dbReference type="GO" id="GO:0006298">
    <property type="term" value="P:mismatch repair"/>
    <property type="evidence" value="ECO:0007669"/>
    <property type="project" value="TreeGrafter"/>
</dbReference>
<evidence type="ECO:0000256" key="14">
    <source>
        <dbReference type="RuleBase" id="RU365096"/>
    </source>
</evidence>
<evidence type="ECO:0000256" key="8">
    <source>
        <dbReference type="ARBA" id="ARBA00022763"/>
    </source>
</evidence>
<dbReference type="InterPro" id="IPR005760">
    <property type="entry name" value="A/G_AdeGlyc_MutY"/>
</dbReference>
<keyword evidence="11" id="KW-0411">Iron-sulfur</keyword>
<dbReference type="Gene3D" id="1.10.340.30">
    <property type="entry name" value="Hypothetical protein, domain 2"/>
    <property type="match status" value="1"/>
</dbReference>
<dbReference type="CDD" id="cd03431">
    <property type="entry name" value="NUDIX_DNA_Glycosylase_C-MutY"/>
    <property type="match status" value="1"/>
</dbReference>
<evidence type="ECO:0000256" key="12">
    <source>
        <dbReference type="ARBA" id="ARBA00023204"/>
    </source>
</evidence>
<evidence type="ECO:0000256" key="9">
    <source>
        <dbReference type="ARBA" id="ARBA00022801"/>
    </source>
</evidence>
<keyword evidence="13 14" id="KW-0326">Glycosidase</keyword>
<comment type="caution">
    <text evidence="16">The sequence shown here is derived from an EMBL/GenBank/DDBJ whole genome shotgun (WGS) entry which is preliminary data.</text>
</comment>
<dbReference type="InterPro" id="IPR044298">
    <property type="entry name" value="MIG/MutY"/>
</dbReference>
<evidence type="ECO:0000313" key="16">
    <source>
        <dbReference type="EMBL" id="KKW67758.1"/>
    </source>
</evidence>
<dbReference type="SUPFAM" id="SSF48150">
    <property type="entry name" value="DNA-glycosylase"/>
    <property type="match status" value="1"/>
</dbReference>
<evidence type="ECO:0000256" key="1">
    <source>
        <dbReference type="ARBA" id="ARBA00000843"/>
    </source>
</evidence>
<dbReference type="STRING" id="1610491.AAV94_09010"/>
<dbReference type="FunFam" id="1.10.340.30:FF:000002">
    <property type="entry name" value="Adenine DNA glycosylase"/>
    <property type="match status" value="1"/>
</dbReference>
<evidence type="ECO:0000313" key="17">
    <source>
        <dbReference type="Proteomes" id="UP000050580"/>
    </source>
</evidence>
<dbReference type="Pfam" id="PF00730">
    <property type="entry name" value="HhH-GPD"/>
    <property type="match status" value="1"/>
</dbReference>
<keyword evidence="8 14" id="KW-0227">DNA damage</keyword>
<evidence type="ECO:0000256" key="10">
    <source>
        <dbReference type="ARBA" id="ARBA00023004"/>
    </source>
</evidence>
<evidence type="ECO:0000256" key="13">
    <source>
        <dbReference type="ARBA" id="ARBA00023295"/>
    </source>
</evidence>
<name>A0A0U1PZ08_9BURK</name>
<dbReference type="InterPro" id="IPR000445">
    <property type="entry name" value="HhH_motif"/>
</dbReference>
<dbReference type="GO" id="GO:0046872">
    <property type="term" value="F:metal ion binding"/>
    <property type="evidence" value="ECO:0007669"/>
    <property type="project" value="UniProtKB-UniRule"/>
</dbReference>
<evidence type="ECO:0000256" key="2">
    <source>
        <dbReference type="ARBA" id="ARBA00002933"/>
    </source>
</evidence>
<dbReference type="InterPro" id="IPR003651">
    <property type="entry name" value="Endonuclease3_FeS-loop_motif"/>
</dbReference>
<dbReference type="InterPro" id="IPR011257">
    <property type="entry name" value="DNA_glycosylase"/>
</dbReference>
<keyword evidence="7" id="KW-0479">Metal-binding</keyword>
<dbReference type="Pfam" id="PF10576">
    <property type="entry name" value="EndIII_4Fe-2S"/>
    <property type="match status" value="1"/>
</dbReference>
<comment type="function">
    <text evidence="2">Adenine glycosylase active on G-A mispairs. MutY also corrects error-prone DNA synthesis past GO lesions which are due to the oxidatively damaged form of guanine: 7,8-dihydro-8-oxoguanine (8-oxo-dGTP).</text>
</comment>
<accession>A0A0U1PZ08</accession>
<dbReference type="SMART" id="SM00478">
    <property type="entry name" value="ENDO3c"/>
    <property type="match status" value="1"/>
</dbReference>
<dbReference type="SUPFAM" id="SSF55811">
    <property type="entry name" value="Nudix"/>
    <property type="match status" value="1"/>
</dbReference>
<keyword evidence="17" id="KW-1185">Reference proteome</keyword>
<keyword evidence="12" id="KW-0234">DNA repair</keyword>
<dbReference type="GO" id="GO:0000701">
    <property type="term" value="F:purine-specific mismatch base pair DNA N-glycosylase activity"/>
    <property type="evidence" value="ECO:0007669"/>
    <property type="project" value="UniProtKB-EC"/>
</dbReference>
<evidence type="ECO:0000256" key="4">
    <source>
        <dbReference type="ARBA" id="ARBA00012045"/>
    </source>
</evidence>
<dbReference type="GO" id="GO:0051539">
    <property type="term" value="F:4 iron, 4 sulfur cluster binding"/>
    <property type="evidence" value="ECO:0007669"/>
    <property type="project" value="UniProtKB-UniRule"/>
</dbReference>
<evidence type="ECO:0000256" key="11">
    <source>
        <dbReference type="ARBA" id="ARBA00023014"/>
    </source>
</evidence>
<dbReference type="Proteomes" id="UP000050580">
    <property type="component" value="Unassembled WGS sequence"/>
</dbReference>
<comment type="catalytic activity">
    <reaction evidence="1 14">
        <text>Hydrolyzes free adenine bases from 7,8-dihydro-8-oxoguanine:adenine mismatched double-stranded DNA, leaving an apurinic site.</text>
        <dbReference type="EC" id="3.2.2.31"/>
    </reaction>
</comment>
<dbReference type="Gene3D" id="1.10.1670.10">
    <property type="entry name" value="Helix-hairpin-Helix base-excision DNA repair enzymes (C-terminal)"/>
    <property type="match status" value="1"/>
</dbReference>
<dbReference type="SMART" id="SM00525">
    <property type="entry name" value="FES"/>
    <property type="match status" value="1"/>
</dbReference>
<dbReference type="PANTHER" id="PTHR42944">
    <property type="entry name" value="ADENINE DNA GLYCOSYLASE"/>
    <property type="match status" value="1"/>
</dbReference>
<evidence type="ECO:0000256" key="6">
    <source>
        <dbReference type="ARBA" id="ARBA00022485"/>
    </source>
</evidence>
<evidence type="ECO:0000259" key="15">
    <source>
        <dbReference type="SMART" id="SM00478"/>
    </source>
</evidence>
<dbReference type="NCBIfam" id="TIGR01084">
    <property type="entry name" value="mutY"/>
    <property type="match status" value="1"/>
</dbReference>
<gene>
    <name evidence="16" type="ORF">AAV94_09010</name>
</gene>
<reference evidence="16 17" key="1">
    <citation type="submission" date="2015-05" db="EMBL/GenBank/DDBJ databases">
        <title>Draft genome sequence of Lampropedia sp. CT6, isolated from the microbial mat of a hot water spring, located at Manikaran, India.</title>
        <authorList>
            <person name="Tripathi C."/>
            <person name="Rani P."/>
            <person name="Mahato N.K."/>
            <person name="Lal R."/>
        </authorList>
    </citation>
    <scope>NUCLEOTIDE SEQUENCE [LARGE SCALE GENOMIC DNA]</scope>
    <source>
        <strain evidence="16 17">CT6</strain>
    </source>
</reference>
<dbReference type="InterPro" id="IPR023170">
    <property type="entry name" value="HhH_base_excis_C"/>
</dbReference>
<protein>
    <recommendedName>
        <fullName evidence="5 14">Adenine DNA glycosylase</fullName>
        <ecNumber evidence="4 14">3.2.2.31</ecNumber>
    </recommendedName>
</protein>
<comment type="cofactor">
    <cofactor evidence="14">
        <name>[4Fe-4S] cluster</name>
        <dbReference type="ChEBI" id="CHEBI:49883"/>
    </cofactor>
    <text evidence="14">Binds 1 [4Fe-4S] cluster.</text>
</comment>
<dbReference type="InterPro" id="IPR003265">
    <property type="entry name" value="HhH-GPD_domain"/>
</dbReference>
<sequence length="368" mass="40468">MTGFEDTRRAASFAQQLVDWQRRHGRHGLPWQGTRDPYRVWLSEVMLQQTQVQTVLPYFTRFLQTFPTVAALAAAPVEAVMQLWSGLGYYSRARNLHRAAQQVVTQWGGQFPPDAQALATLPGVGRSTANAIAAFCWHERVSILDANVQRVLARYLAFPEDLASSRSVKTLWMCAETLLPPAARAADMPTYTQGLMDLGAMVCTPRQPRCTQCPVAGGCLAYAAGKVAQYPRRTRKLRRSTEQWALLVLLDAAQQVWLQRRPASGIWAQLQAFPVFAGEAALAEAVQQLGLPVAQLDWQPGVKHVLTHKDLMLSPALLRLPQRGPEMVNDGLIGPGEWASLADVAAGAHGVPAPIKAWAIQWLSRPAG</sequence>
<dbReference type="Pfam" id="PF14815">
    <property type="entry name" value="NUDIX_4"/>
    <property type="match status" value="1"/>
</dbReference>
<dbReference type="PANTHER" id="PTHR42944:SF1">
    <property type="entry name" value="ADENINE DNA GLYCOSYLASE"/>
    <property type="match status" value="1"/>
</dbReference>
<dbReference type="GO" id="GO:0034039">
    <property type="term" value="F:8-oxo-7,8-dihydroguanine DNA N-glycosylase activity"/>
    <property type="evidence" value="ECO:0007669"/>
    <property type="project" value="TreeGrafter"/>
</dbReference>
<dbReference type="InterPro" id="IPR029119">
    <property type="entry name" value="MutY_C"/>
</dbReference>
<dbReference type="AlphaFoldDB" id="A0A0U1PZ08"/>
<evidence type="ECO:0000256" key="3">
    <source>
        <dbReference type="ARBA" id="ARBA00008343"/>
    </source>
</evidence>
<organism evidence="16 17">
    <name type="scientific">Lampropedia cohaerens</name>
    <dbReference type="NCBI Taxonomy" id="1610491"/>
    <lineage>
        <taxon>Bacteria</taxon>
        <taxon>Pseudomonadati</taxon>
        <taxon>Pseudomonadota</taxon>
        <taxon>Betaproteobacteria</taxon>
        <taxon>Burkholderiales</taxon>
        <taxon>Comamonadaceae</taxon>
        <taxon>Lampropedia</taxon>
    </lineage>
</organism>
<dbReference type="GO" id="GO:0032357">
    <property type="term" value="F:oxidized purine DNA binding"/>
    <property type="evidence" value="ECO:0007669"/>
    <property type="project" value="TreeGrafter"/>
</dbReference>
<dbReference type="RefSeq" id="WP_046741980.1">
    <property type="nucleotide sequence ID" value="NZ_LBNQ01000025.1"/>
</dbReference>
<keyword evidence="10 14" id="KW-0408">Iron</keyword>
<dbReference type="Gene3D" id="3.90.79.10">
    <property type="entry name" value="Nucleoside Triphosphate Pyrophosphohydrolase"/>
    <property type="match status" value="1"/>
</dbReference>
<dbReference type="EC" id="3.2.2.31" evidence="4 14"/>
<proteinExistence type="inferred from homology"/>